<protein>
    <submittedName>
        <fullName evidence="2">Alpha/beta hydrolase</fullName>
    </submittedName>
</protein>
<dbReference type="InterPro" id="IPR000639">
    <property type="entry name" value="Epox_hydrolase-like"/>
</dbReference>
<name>A0ABU5IRG7_9BURK</name>
<keyword evidence="3" id="KW-1185">Reference proteome</keyword>
<dbReference type="Proteomes" id="UP001293718">
    <property type="component" value="Unassembled WGS sequence"/>
</dbReference>
<feature type="domain" description="AB hydrolase-1" evidence="1">
    <location>
        <begin position="67"/>
        <end position="310"/>
    </location>
</feature>
<evidence type="ECO:0000259" key="1">
    <source>
        <dbReference type="Pfam" id="PF00561"/>
    </source>
</evidence>
<proteinExistence type="predicted"/>
<dbReference type="PANTHER" id="PTHR43689">
    <property type="entry name" value="HYDROLASE"/>
    <property type="match status" value="1"/>
</dbReference>
<comment type="caution">
    <text evidence="2">The sequence shown here is derived from an EMBL/GenBank/DDBJ whole genome shotgun (WGS) entry which is preliminary data.</text>
</comment>
<reference evidence="2 3" key="1">
    <citation type="submission" date="2023-11" db="EMBL/GenBank/DDBJ databases">
        <title>Draft genome of Azohydromonas lata strain H1 (DSM1123), a polyhydroxyalkanoate producer.</title>
        <authorList>
            <person name="Traversa D."/>
            <person name="D'Addabbo P."/>
            <person name="Pazzani C."/>
            <person name="Manzari C."/>
            <person name="Chiara M."/>
            <person name="Scrascia M."/>
        </authorList>
    </citation>
    <scope>NUCLEOTIDE SEQUENCE [LARGE SCALE GENOMIC DNA]</scope>
    <source>
        <strain evidence="2 3">H1</strain>
    </source>
</reference>
<dbReference type="SUPFAM" id="SSF53474">
    <property type="entry name" value="alpha/beta-Hydrolases"/>
    <property type="match status" value="1"/>
</dbReference>
<evidence type="ECO:0000313" key="2">
    <source>
        <dbReference type="EMBL" id="MDZ5461484.1"/>
    </source>
</evidence>
<gene>
    <name evidence="2" type="ORF">SM757_33395</name>
</gene>
<sequence>MAIGITDRRNFKPIARLLGAAAVLGASWAVTRVMTARAQAQNPPQGQFVEVQGLRLHYTVHGDAAHPPLVLLHGNGASAVEMEISGLVAHAARHFRVYVFDRPGYGHSERPDQGHPWTPDAQARLFLDALRALDVQRPLVLGHSWGSMVALSMALAEPQALRALVLVAGYYTPSARLDAPLMGLPALPVIGPLMRHTVSPLLGRLLWPLMLRRIFAPAQVPQAFKQRFPTWMSLRPHTLQASAAESGMMIWEGIKQRRREGALAVPTVVVAGEGDLLVMTRWQSQRLHERLPQTRLHLVPGAGHMVHHTHTQAVMEGLYDAWHMSQPLVATSSSLAEAALAPVVEIGSARAQRAV</sequence>
<evidence type="ECO:0000313" key="3">
    <source>
        <dbReference type="Proteomes" id="UP001293718"/>
    </source>
</evidence>
<dbReference type="Pfam" id="PF00561">
    <property type="entry name" value="Abhydrolase_1"/>
    <property type="match status" value="1"/>
</dbReference>
<keyword evidence="2" id="KW-0378">Hydrolase</keyword>
<organism evidence="2 3">
    <name type="scientific">Azohydromonas lata</name>
    <dbReference type="NCBI Taxonomy" id="45677"/>
    <lineage>
        <taxon>Bacteria</taxon>
        <taxon>Pseudomonadati</taxon>
        <taxon>Pseudomonadota</taxon>
        <taxon>Betaproteobacteria</taxon>
        <taxon>Burkholderiales</taxon>
        <taxon>Sphaerotilaceae</taxon>
        <taxon>Azohydromonas</taxon>
    </lineage>
</organism>
<dbReference type="InterPro" id="IPR029058">
    <property type="entry name" value="AB_hydrolase_fold"/>
</dbReference>
<dbReference type="PANTHER" id="PTHR43689:SF8">
    <property type="entry name" value="ALPHA_BETA-HYDROLASES SUPERFAMILY PROTEIN"/>
    <property type="match status" value="1"/>
</dbReference>
<dbReference type="InterPro" id="IPR000073">
    <property type="entry name" value="AB_hydrolase_1"/>
</dbReference>
<dbReference type="Gene3D" id="3.40.50.1820">
    <property type="entry name" value="alpha/beta hydrolase"/>
    <property type="match status" value="1"/>
</dbReference>
<dbReference type="RefSeq" id="WP_157118864.1">
    <property type="nucleotide sequence ID" value="NZ_JAXOJX010000118.1"/>
</dbReference>
<dbReference type="PRINTS" id="PR00111">
    <property type="entry name" value="ABHYDROLASE"/>
</dbReference>
<accession>A0ABU5IRG7</accession>
<dbReference type="PRINTS" id="PR00412">
    <property type="entry name" value="EPOXHYDRLASE"/>
</dbReference>
<dbReference type="EMBL" id="JAXOJX010000118">
    <property type="protein sequence ID" value="MDZ5461484.1"/>
    <property type="molecule type" value="Genomic_DNA"/>
</dbReference>
<dbReference type="GO" id="GO:0016787">
    <property type="term" value="F:hydrolase activity"/>
    <property type="evidence" value="ECO:0007669"/>
    <property type="project" value="UniProtKB-KW"/>
</dbReference>